<dbReference type="InterPro" id="IPR018711">
    <property type="entry name" value="NAGPA"/>
</dbReference>
<dbReference type="HOGENOM" id="CLU_042776_0_0_9"/>
<dbReference type="EMBL" id="AP009389">
    <property type="protein sequence ID" value="BAF59114.1"/>
    <property type="molecule type" value="Genomic_DNA"/>
</dbReference>
<accession>A5D3R0</accession>
<evidence type="ECO:0000259" key="3">
    <source>
        <dbReference type="Pfam" id="PF09992"/>
    </source>
</evidence>
<evidence type="ECO:0000259" key="2">
    <source>
        <dbReference type="Pfam" id="PF07833"/>
    </source>
</evidence>
<evidence type="ECO:0000313" key="5">
    <source>
        <dbReference type="Proteomes" id="UP000006556"/>
    </source>
</evidence>
<dbReference type="Gene3D" id="3.30.457.10">
    <property type="entry name" value="Copper amine oxidase-like, N-terminal domain"/>
    <property type="match status" value="2"/>
</dbReference>
<evidence type="ECO:0000313" key="4">
    <source>
        <dbReference type="EMBL" id="BAF59114.1"/>
    </source>
</evidence>
<dbReference type="InterPro" id="IPR012854">
    <property type="entry name" value="Cu_amine_oxidase-like_N"/>
</dbReference>
<dbReference type="PANTHER" id="PTHR40446:SF2">
    <property type="entry name" value="N-ACETYLGLUCOSAMINE-1-PHOSPHODIESTER ALPHA-N-ACETYLGLUCOSAMINIDASE"/>
    <property type="match status" value="1"/>
</dbReference>
<feature type="chain" id="PRO_5002680829" evidence="1">
    <location>
        <begin position="29"/>
        <end position="485"/>
    </location>
</feature>
<dbReference type="InterPro" id="IPR036582">
    <property type="entry name" value="Mao_N_sf"/>
</dbReference>
<gene>
    <name evidence="4" type="ordered locus">PTH_0933</name>
</gene>
<dbReference type="PANTHER" id="PTHR40446">
    <property type="entry name" value="N-ACETYLGLUCOSAMINE-1-PHOSPHODIESTER ALPHA-N-ACETYLGLUCOSAMINIDASE"/>
    <property type="match status" value="1"/>
</dbReference>
<dbReference type="Pfam" id="PF09992">
    <property type="entry name" value="NAGPA"/>
    <property type="match status" value="1"/>
</dbReference>
<feature type="domain" description="Copper amine oxidase-like N-terminal" evidence="2">
    <location>
        <begin position="46"/>
        <end position="152"/>
    </location>
</feature>
<proteinExistence type="predicted"/>
<keyword evidence="5" id="KW-1185">Reference proteome</keyword>
<dbReference type="KEGG" id="pth:PTH_0933"/>
<reference evidence="5" key="1">
    <citation type="journal article" date="2008" name="Genome Res.">
        <title>The genome of Pelotomaculum thermopropionicum reveals niche-associated evolution in anaerobic microbiota.</title>
        <authorList>
            <person name="Kosaka T."/>
            <person name="Kato S."/>
            <person name="Shimoyama T."/>
            <person name="Ishii S."/>
            <person name="Abe T."/>
            <person name="Watanabe K."/>
        </authorList>
    </citation>
    <scope>NUCLEOTIDE SEQUENCE [LARGE SCALE GENOMIC DNA]</scope>
    <source>
        <strain evidence="5">DSM 13744 / JCM 10971 / SI</strain>
    </source>
</reference>
<dbReference type="AlphaFoldDB" id="A5D3R0"/>
<name>A5D3R0_PELTS</name>
<sequence>MGKKVCCKLLLAAAMTLLLSLLSLPALAGDGHQAVFVIGQNTYFSDGRTAAMDVAPYVENGRTFVPVRYLALSLGVAEDKIIWNPSDQTVTLVKDGTSIMLAVGENIIYINGRPEEIDAVPALKDGRVFLPARRVAEALGYEVAWNGAVQAVLVGSPGNLPELPPAFSWKTRYEQREVETSAGIKTANLVYVNMNNPAVELRPVMAEDRVGRVEELASMAARTGAVAAINGTFFNAYDANDLMPHGTLGANYSYYHLGSNATLGVDDRNRVYIGQLTPYVEGGTDGSWEWPNWWYAWGINHYYSPDGIVVFTPEYKYDTTPPGRTAVVVRNGIVTGIRSGQVEIPEDGYVIWYGENNYERDDQFSAGRQVDYRVTFKENQQARFKATISNYPLLLSNGAIALGDITEPKLTIGAPRSFVGVTWDNILVMGTVDSANVWELAEVTKNLGLKDALNLDGGASCGLYYDGAYIRQPGRLLSNCLVVIQ</sequence>
<dbReference type="SUPFAM" id="SSF55383">
    <property type="entry name" value="Copper amine oxidase, domain N"/>
    <property type="match status" value="2"/>
</dbReference>
<dbReference type="eggNOG" id="COG4632">
    <property type="taxonomic scope" value="Bacteria"/>
</dbReference>
<protein>
    <submittedName>
        <fullName evidence="4">Hypothetical membrane protein</fullName>
    </submittedName>
</protein>
<dbReference type="Pfam" id="PF07833">
    <property type="entry name" value="Cu_amine_oxidN1"/>
    <property type="match status" value="1"/>
</dbReference>
<keyword evidence="1" id="KW-0732">Signal</keyword>
<dbReference type="STRING" id="370438.PTH_0933"/>
<dbReference type="Proteomes" id="UP000006556">
    <property type="component" value="Chromosome"/>
</dbReference>
<organism evidence="4 5">
    <name type="scientific">Pelotomaculum thermopropionicum (strain DSM 13744 / JCM 10971 / SI)</name>
    <dbReference type="NCBI Taxonomy" id="370438"/>
    <lineage>
        <taxon>Bacteria</taxon>
        <taxon>Bacillati</taxon>
        <taxon>Bacillota</taxon>
        <taxon>Clostridia</taxon>
        <taxon>Eubacteriales</taxon>
        <taxon>Desulfotomaculaceae</taxon>
        <taxon>Pelotomaculum</taxon>
    </lineage>
</organism>
<evidence type="ECO:0000256" key="1">
    <source>
        <dbReference type="SAM" id="SignalP"/>
    </source>
</evidence>
<feature type="signal peptide" evidence="1">
    <location>
        <begin position="1"/>
        <end position="28"/>
    </location>
</feature>
<feature type="domain" description="Phosphodiester glycosidase" evidence="3">
    <location>
        <begin position="326"/>
        <end position="483"/>
    </location>
</feature>